<sequence length="441" mass="48551">MSYTRRKFLQYAGVSAVGGVLASHTVLGADLLSANNSNTLRVGLVGCGGRGTAAAVEALNADPNVVLTAMGDAFEDHLSTSFQTLSTKMGKKVQVPSGSRFVGLDAYQKVIGSDVDVVILAAPPAFRPAHLEAAVSAGKHIFCEKPFAVDGPGLRRVIAAAQKAKASGLALVAGFCWRYHQPKRETFGKVLNGQIGNILTAESTYNTGELWYKEREPGWSDFEYQLRNWLYYNWLSGDHIVEQAIHSMDMMQWALGDRLPLRVTASGGRQKRTDARFGNVYDHFSAVYEYGDGTKSYFSCRQQNGTSPSYAVELFGDRGRCLVDCRTGEHIITGQTPWKYSDDTKFTDDKSYEKKTASRGMYQQEHDELFASIRKGSPRYDGDWMVKANLMALAGRDAGYSGQTVVLDDVLRSERVLFPAHVSWDMKYDIPVAVPGSSILK</sequence>
<feature type="domain" description="Gfo/Idh/MocA-like oxidoreductase N-terminal" evidence="1">
    <location>
        <begin position="40"/>
        <end position="165"/>
    </location>
</feature>
<gene>
    <name evidence="3" type="ORF">JKG61_20755</name>
</gene>
<comment type="caution">
    <text evidence="3">The sequence shown here is derived from an EMBL/GenBank/DDBJ whole genome shotgun (WGS) entry which is preliminary data.</text>
</comment>
<evidence type="ECO:0000313" key="4">
    <source>
        <dbReference type="Proteomes" id="UP000625283"/>
    </source>
</evidence>
<dbReference type="Gene3D" id="3.40.50.720">
    <property type="entry name" value="NAD(P)-binding Rossmann-like Domain"/>
    <property type="match status" value="1"/>
</dbReference>
<reference evidence="3 4" key="1">
    <citation type="submission" date="2021-01" db="EMBL/GenBank/DDBJ databases">
        <title>C459-1 draft genome sequence.</title>
        <authorList>
            <person name="Zhang X.-F."/>
        </authorList>
    </citation>
    <scope>NUCLEOTIDE SEQUENCE [LARGE SCALE GENOMIC DNA]</scope>
    <source>
        <strain evidence="4">C459-1</strain>
    </source>
</reference>
<dbReference type="PROSITE" id="PS51318">
    <property type="entry name" value="TAT"/>
    <property type="match status" value="1"/>
</dbReference>
<dbReference type="EMBL" id="JAERTY010000013">
    <property type="protein sequence ID" value="MBL1411199.1"/>
    <property type="molecule type" value="Genomic_DNA"/>
</dbReference>
<dbReference type="PANTHER" id="PTHR43818">
    <property type="entry name" value="BCDNA.GH03377"/>
    <property type="match status" value="1"/>
</dbReference>
<dbReference type="Pfam" id="PF22725">
    <property type="entry name" value="GFO_IDH_MocA_C3"/>
    <property type="match status" value="1"/>
</dbReference>
<dbReference type="InterPro" id="IPR050463">
    <property type="entry name" value="Gfo/Idh/MocA_oxidrdct_glycsds"/>
</dbReference>
<dbReference type="Gene3D" id="3.30.360.10">
    <property type="entry name" value="Dihydrodipicolinate Reductase, domain 2"/>
    <property type="match status" value="1"/>
</dbReference>
<keyword evidence="4" id="KW-1185">Reference proteome</keyword>
<dbReference type="InterPro" id="IPR006311">
    <property type="entry name" value="TAT_signal"/>
</dbReference>
<dbReference type="PANTHER" id="PTHR43818:SF5">
    <property type="entry name" value="OXIDOREDUCTASE FAMILY PROTEIN"/>
    <property type="match status" value="1"/>
</dbReference>
<dbReference type="SUPFAM" id="SSF51735">
    <property type="entry name" value="NAD(P)-binding Rossmann-fold domains"/>
    <property type="match status" value="1"/>
</dbReference>
<feature type="domain" description="GFO/IDH/MocA-like oxidoreductase" evidence="2">
    <location>
        <begin position="192"/>
        <end position="320"/>
    </location>
</feature>
<protein>
    <submittedName>
        <fullName evidence="3">Gfo/Idh/MocA family oxidoreductase</fullName>
    </submittedName>
</protein>
<evidence type="ECO:0000313" key="3">
    <source>
        <dbReference type="EMBL" id="MBL1411199.1"/>
    </source>
</evidence>
<name>A0ABS1R915_9SPHI</name>
<dbReference type="SUPFAM" id="SSF55347">
    <property type="entry name" value="Glyceraldehyde-3-phosphate dehydrogenase-like, C-terminal domain"/>
    <property type="match status" value="1"/>
</dbReference>
<dbReference type="Proteomes" id="UP000625283">
    <property type="component" value="Unassembled WGS sequence"/>
</dbReference>
<dbReference type="RefSeq" id="WP_202104928.1">
    <property type="nucleotide sequence ID" value="NZ_JAERTY010000013.1"/>
</dbReference>
<organism evidence="3 4">
    <name type="scientific">Sphingobacterium faecale</name>
    <dbReference type="NCBI Taxonomy" id="2803775"/>
    <lineage>
        <taxon>Bacteria</taxon>
        <taxon>Pseudomonadati</taxon>
        <taxon>Bacteroidota</taxon>
        <taxon>Sphingobacteriia</taxon>
        <taxon>Sphingobacteriales</taxon>
        <taxon>Sphingobacteriaceae</taxon>
        <taxon>Sphingobacterium</taxon>
    </lineage>
</organism>
<dbReference type="InterPro" id="IPR000683">
    <property type="entry name" value="Gfo/Idh/MocA-like_OxRdtase_N"/>
</dbReference>
<dbReference type="InterPro" id="IPR055170">
    <property type="entry name" value="GFO_IDH_MocA-like_dom"/>
</dbReference>
<proteinExistence type="predicted"/>
<evidence type="ECO:0000259" key="1">
    <source>
        <dbReference type="Pfam" id="PF01408"/>
    </source>
</evidence>
<accession>A0ABS1R915</accession>
<dbReference type="Pfam" id="PF01408">
    <property type="entry name" value="GFO_IDH_MocA"/>
    <property type="match status" value="1"/>
</dbReference>
<dbReference type="InterPro" id="IPR036291">
    <property type="entry name" value="NAD(P)-bd_dom_sf"/>
</dbReference>
<evidence type="ECO:0000259" key="2">
    <source>
        <dbReference type="Pfam" id="PF22725"/>
    </source>
</evidence>